<dbReference type="Proteomes" id="UP001207408">
    <property type="component" value="Unassembled WGS sequence"/>
</dbReference>
<evidence type="ECO:0000259" key="1">
    <source>
        <dbReference type="Pfam" id="PF18657"/>
    </source>
</evidence>
<proteinExistence type="predicted"/>
<comment type="caution">
    <text evidence="3">The sequence shown here is derived from an EMBL/GenBank/DDBJ whole genome shotgun (WGS) entry which is preliminary data.</text>
</comment>
<feature type="domain" description="YDG" evidence="1">
    <location>
        <begin position="881"/>
        <end position="960"/>
    </location>
</feature>
<dbReference type="InterPro" id="IPR041286">
    <property type="entry name" value="MBG_2"/>
</dbReference>
<dbReference type="Gene3D" id="2.60.40.1080">
    <property type="match status" value="1"/>
</dbReference>
<dbReference type="InterPro" id="IPR011050">
    <property type="entry name" value="Pectin_lyase_fold/virulence"/>
</dbReference>
<dbReference type="Pfam" id="PF18657">
    <property type="entry name" value="YDG"/>
    <property type="match status" value="4"/>
</dbReference>
<organism evidence="3 4">
    <name type="scientific">Plebeiibacterium marinum</name>
    <dbReference type="NCBI Taxonomy" id="2992111"/>
    <lineage>
        <taxon>Bacteria</taxon>
        <taxon>Pseudomonadati</taxon>
        <taxon>Bacteroidota</taxon>
        <taxon>Bacteroidia</taxon>
        <taxon>Marinilabiliales</taxon>
        <taxon>Marinilabiliaceae</taxon>
        <taxon>Plebeiibacterium</taxon>
    </lineage>
</organism>
<evidence type="ECO:0000313" key="3">
    <source>
        <dbReference type="EMBL" id="MCW3804388.1"/>
    </source>
</evidence>
<evidence type="ECO:0000259" key="2">
    <source>
        <dbReference type="Pfam" id="PF18676"/>
    </source>
</evidence>
<dbReference type="SUPFAM" id="SSF49373">
    <property type="entry name" value="Invasin/intimin cell-adhesion fragments"/>
    <property type="match status" value="1"/>
</dbReference>
<feature type="domain" description="YDG" evidence="1">
    <location>
        <begin position="616"/>
        <end position="696"/>
    </location>
</feature>
<dbReference type="SUPFAM" id="SSF51126">
    <property type="entry name" value="Pectin lyase-like"/>
    <property type="match status" value="1"/>
</dbReference>
<protein>
    <submittedName>
        <fullName evidence="3">YDG domain-containing protein</fullName>
    </submittedName>
</protein>
<feature type="domain" description="YDG" evidence="1">
    <location>
        <begin position="795"/>
        <end position="872"/>
    </location>
</feature>
<keyword evidence="4" id="KW-1185">Reference proteome</keyword>
<reference evidence="3" key="1">
    <citation type="submission" date="2022-10" db="EMBL/GenBank/DDBJ databases">
        <authorList>
            <person name="Yu W.X."/>
        </authorList>
    </citation>
    <scope>NUCLEOTIDE SEQUENCE</scope>
    <source>
        <strain evidence="3">D04</strain>
    </source>
</reference>
<feature type="domain" description="YDG" evidence="1">
    <location>
        <begin position="705"/>
        <end position="784"/>
    </location>
</feature>
<dbReference type="RefSeq" id="WP_301197609.1">
    <property type="nucleotide sequence ID" value="NZ_JAPDPI010000002.1"/>
</dbReference>
<dbReference type="Pfam" id="PF18676">
    <property type="entry name" value="MBG_2"/>
    <property type="match status" value="1"/>
</dbReference>
<dbReference type="InterPro" id="IPR013783">
    <property type="entry name" value="Ig-like_fold"/>
</dbReference>
<dbReference type="InterPro" id="IPR012334">
    <property type="entry name" value="Pectin_lyas_fold"/>
</dbReference>
<dbReference type="InterPro" id="IPR041248">
    <property type="entry name" value="YDG"/>
</dbReference>
<feature type="domain" description="MBG" evidence="2">
    <location>
        <begin position="973"/>
        <end position="1044"/>
    </location>
</feature>
<dbReference type="EMBL" id="JAPDPI010000002">
    <property type="protein sequence ID" value="MCW3804388.1"/>
    <property type="molecule type" value="Genomic_DNA"/>
</dbReference>
<gene>
    <name evidence="3" type="ORF">OM074_02060</name>
</gene>
<dbReference type="Gene3D" id="2.160.20.10">
    <property type="entry name" value="Single-stranded right-handed beta-helix, Pectin lyase-like"/>
    <property type="match status" value="1"/>
</dbReference>
<accession>A0AAE3MAY9</accession>
<evidence type="ECO:0000313" key="4">
    <source>
        <dbReference type="Proteomes" id="UP001207408"/>
    </source>
</evidence>
<dbReference type="InterPro" id="IPR008964">
    <property type="entry name" value="Invasin/intimin_cell_adhesion"/>
</dbReference>
<name>A0AAE3MAY9_9BACT</name>
<dbReference type="Gene3D" id="2.60.40.10">
    <property type="entry name" value="Immunoglobulins"/>
    <property type="match status" value="1"/>
</dbReference>
<sequence>MKITSLFKAILFLIVVFSFHNAYSKTIYVATDGDGSSGSSWATAYTNVQTAIDAALSGDDIWVKEGKYFPNDADRTIAITLKSGVRLYGGFTADEATVDDRPMLDLDSDGIIEPWEFSSPTTLSGEIQNDGDKTNNSQHILIIPDGSDVTTLVNGFTIEDGYSDALSTVTGIGTYMFASGVIASGGKVSGCIIQNCESNSVLNGYGGGVVAVNAKIESCVVEGCSLKGDGVYGGGVYVNQSNVQGTWVSNCDVVSIGSSMLSSKAGGGGLYSVNCVIDSSFIRSNSANSEITEKAFGGGMYNSGSNVISCQVFDNKIEGNEGVGGGVYGSFSTYINTVIFNNESSSNGGGINLTSSFFTNGVVVNNKTNDTNKYGGGGYGDSETSFYNTVFKGNQASISAQLRVVTGADIVNCAFEGSTQGTNGMLVSTNNDGSEDGLFYCRFISPSTFVGNTNGDAAKETELAATDWNISMVSDLIEKGNNVAFTEAHSAVGTDLNGDGDKNETIDHFADYANEMRLFNKNVDIGAFEPAFVDLTLPAPIEMEYGKTLGEITLTGGSAVDLRNSESVAGSYSFTDSGTRPAYNGGVATKYRVVFTPVDNVTYTVVYDSLFVTISKKELTLSGLTAEDKVYDGTSTVSFSGSAILEGVVGTDDVTLLTSDISAAFEDKHADVDKNVIFSGYELSGVDKGNYELSLAGATATIFQKPVSMTVLTAEDKIYDGTTVATYVETPEVIGEIAGDDVSIDVNSGTASFDSKTEGGNKTVTFEGFALTGTDALNYILTQPSNSQATISKLAVTVEGVIAADKVYDANTNATIEGIASVNGIISGDDVTLNANTASATFDNKNVGANKSVEFSGYELIGADAGNYALSQPVSDQADITAKGLAISGISIQDKDYDGTTDATLSGNAVLNGVETGDDVTLNSASLTAAFVNANAGDNKEVNLTGYELQGVDKTNYTLEAPGITATINKIALSVKADDKSKTFGEADPELTYALTSGALVAGDGFSGSLSRESGDNAGIYDINQGSLALSANYDLTFAAGVFTINKALNAISFVLNSPVTYEEGVTITLDATSDSPNEVSYLSSDQDIVSVDGNIITIRDYGIVTITAEDNGNNNYEAASSITYEFEVIPEVKALRKGSNMLIIDNSDNFFASYQWYRNGSLIDGATKQYYYSSSELQGDYHCVVSTIKGDDFDSNIINISSLSAILVYPSPALKGAEINVKLEGYEHEDIEKSVLKVYSLTGKMIIQLNDIVDVNQITIDQPGIYIIKTEGAVQTCKKLIVK</sequence>